<keyword evidence="1" id="KW-0805">Transcription regulation</keyword>
<evidence type="ECO:0000313" key="7">
    <source>
        <dbReference type="Proteomes" id="UP000005143"/>
    </source>
</evidence>
<dbReference type="EMBL" id="AGUD01000201">
    <property type="protein sequence ID" value="EHN10790.1"/>
    <property type="molecule type" value="Genomic_DNA"/>
</dbReference>
<dbReference type="InterPro" id="IPR009057">
    <property type="entry name" value="Homeodomain-like_sf"/>
</dbReference>
<name>H0E692_9ACTN</name>
<keyword evidence="3" id="KW-0804">Transcription</keyword>
<evidence type="ECO:0000256" key="3">
    <source>
        <dbReference type="ARBA" id="ARBA00023163"/>
    </source>
</evidence>
<feature type="domain" description="HTH tetR-type" evidence="5">
    <location>
        <begin position="19"/>
        <end position="77"/>
    </location>
</feature>
<dbReference type="Pfam" id="PF00440">
    <property type="entry name" value="TetR_N"/>
    <property type="match status" value="1"/>
</dbReference>
<dbReference type="InterPro" id="IPR036271">
    <property type="entry name" value="Tet_transcr_reg_TetR-rel_C_sf"/>
</dbReference>
<evidence type="ECO:0000313" key="6">
    <source>
        <dbReference type="EMBL" id="EHN10790.1"/>
    </source>
</evidence>
<evidence type="ECO:0000259" key="5">
    <source>
        <dbReference type="PROSITE" id="PS50977"/>
    </source>
</evidence>
<dbReference type="AlphaFoldDB" id="H0E692"/>
<feature type="DNA-binding region" description="H-T-H motif" evidence="4">
    <location>
        <begin position="40"/>
        <end position="59"/>
    </location>
</feature>
<dbReference type="PANTHER" id="PTHR30055">
    <property type="entry name" value="HTH-TYPE TRANSCRIPTIONAL REGULATOR RUTR"/>
    <property type="match status" value="1"/>
</dbReference>
<gene>
    <name evidence="6" type="ORF">PAI11_23420</name>
</gene>
<dbReference type="Gene3D" id="1.10.357.10">
    <property type="entry name" value="Tetracycline Repressor, domain 2"/>
    <property type="match status" value="1"/>
</dbReference>
<accession>H0E692</accession>
<dbReference type="PANTHER" id="PTHR30055:SF234">
    <property type="entry name" value="HTH-TYPE TRANSCRIPTIONAL REGULATOR BETI"/>
    <property type="match status" value="1"/>
</dbReference>
<dbReference type="GO" id="GO:0003700">
    <property type="term" value="F:DNA-binding transcription factor activity"/>
    <property type="evidence" value="ECO:0007669"/>
    <property type="project" value="TreeGrafter"/>
</dbReference>
<evidence type="ECO:0000256" key="1">
    <source>
        <dbReference type="ARBA" id="ARBA00023015"/>
    </source>
</evidence>
<dbReference type="OrthoDB" id="3687980at2"/>
<dbReference type="SUPFAM" id="SSF48498">
    <property type="entry name" value="Tetracyclin repressor-like, C-terminal domain"/>
    <property type="match status" value="1"/>
</dbReference>
<dbReference type="PROSITE" id="PS50977">
    <property type="entry name" value="HTH_TETR_2"/>
    <property type="match status" value="1"/>
</dbReference>
<dbReference type="InterPro" id="IPR050109">
    <property type="entry name" value="HTH-type_TetR-like_transc_reg"/>
</dbReference>
<keyword evidence="2 4" id="KW-0238">DNA-binding</keyword>
<sequence>MSDRTSATPVEATLTRKGQATRARLLAAAAEELRRHGSVEVAAAAARAGVAQSVLYRYFAGKDGLVAAVVDDFYDQYAREVFDDALTDDAELPAGATWPEREALRLVREVEFLYAHPLGRPIATGLLHDAAATRADAARLREHVAAATRNIRHGQRTGELDPAVDAGLAAAAIIGGLRTMLAEALARDPPPPATQVVTAALRVGRALLDPDGTAPWPTPPRRDPAD</sequence>
<evidence type="ECO:0000256" key="4">
    <source>
        <dbReference type="PROSITE-ProRule" id="PRU00335"/>
    </source>
</evidence>
<dbReference type="RefSeq" id="WP_007575174.1">
    <property type="nucleotide sequence ID" value="NZ_AGUD01000201.1"/>
</dbReference>
<evidence type="ECO:0000256" key="2">
    <source>
        <dbReference type="ARBA" id="ARBA00023125"/>
    </source>
</evidence>
<organism evidence="6 7">
    <name type="scientific">Patulibacter medicamentivorans</name>
    <dbReference type="NCBI Taxonomy" id="1097667"/>
    <lineage>
        <taxon>Bacteria</taxon>
        <taxon>Bacillati</taxon>
        <taxon>Actinomycetota</taxon>
        <taxon>Thermoleophilia</taxon>
        <taxon>Solirubrobacterales</taxon>
        <taxon>Patulibacteraceae</taxon>
        <taxon>Patulibacter</taxon>
    </lineage>
</organism>
<protein>
    <submittedName>
        <fullName evidence="6">Transcriptional regulator TetR family</fullName>
    </submittedName>
</protein>
<proteinExistence type="predicted"/>
<keyword evidence="7" id="KW-1185">Reference proteome</keyword>
<dbReference type="Proteomes" id="UP000005143">
    <property type="component" value="Unassembled WGS sequence"/>
</dbReference>
<reference evidence="6 7" key="1">
    <citation type="journal article" date="2013" name="Biodegradation">
        <title>Quantitative proteomic analysis of ibuprofen-degrading Patulibacter sp. strain I11.</title>
        <authorList>
            <person name="Almeida B."/>
            <person name="Kjeldal H."/>
            <person name="Lolas I."/>
            <person name="Knudsen A.D."/>
            <person name="Carvalho G."/>
            <person name="Nielsen K.L."/>
            <person name="Barreto Crespo M.T."/>
            <person name="Stensballe A."/>
            <person name="Nielsen J.L."/>
        </authorList>
    </citation>
    <scope>NUCLEOTIDE SEQUENCE [LARGE SCALE GENOMIC DNA]</scope>
    <source>
        <strain evidence="6 7">I11</strain>
    </source>
</reference>
<dbReference type="InterPro" id="IPR001647">
    <property type="entry name" value="HTH_TetR"/>
</dbReference>
<comment type="caution">
    <text evidence="6">The sequence shown here is derived from an EMBL/GenBank/DDBJ whole genome shotgun (WGS) entry which is preliminary data.</text>
</comment>
<dbReference type="GO" id="GO:0000976">
    <property type="term" value="F:transcription cis-regulatory region binding"/>
    <property type="evidence" value="ECO:0007669"/>
    <property type="project" value="TreeGrafter"/>
</dbReference>
<dbReference type="SUPFAM" id="SSF46689">
    <property type="entry name" value="Homeodomain-like"/>
    <property type="match status" value="1"/>
</dbReference>